<dbReference type="EMBL" id="CP012342">
    <property type="protein sequence ID" value="AKV59934.1"/>
    <property type="molecule type" value="Genomic_DNA"/>
</dbReference>
<dbReference type="AlphaFoldDB" id="A0A0K1REU3"/>
<dbReference type="PANTHER" id="PTHR37461:SF1">
    <property type="entry name" value="ANTI-SIGMA-K FACTOR RSKA"/>
    <property type="match status" value="1"/>
</dbReference>
<evidence type="ECO:0000313" key="4">
    <source>
        <dbReference type="Proteomes" id="UP000060016"/>
    </source>
</evidence>
<organism evidence="3 4">
    <name type="scientific">Corynebacterium riegelii</name>
    <dbReference type="NCBI Taxonomy" id="156976"/>
    <lineage>
        <taxon>Bacteria</taxon>
        <taxon>Bacillati</taxon>
        <taxon>Actinomycetota</taxon>
        <taxon>Actinomycetes</taxon>
        <taxon>Mycobacteriales</taxon>
        <taxon>Corynebacteriaceae</taxon>
        <taxon>Corynebacterium</taxon>
    </lineage>
</organism>
<dbReference type="PANTHER" id="PTHR37461">
    <property type="entry name" value="ANTI-SIGMA-K FACTOR RSKA"/>
    <property type="match status" value="1"/>
</dbReference>
<sequence>MQSFAPLFDAAATPIAPPPSLKSDILQRIAETPQRGEQEAAQTAASAEIIDLSAERDLQEMRRSRTPARKWFAAAAATILVFAGAGVVINQFNGSDAPDSTSVVAAPGIEEMHAVMSAADVRQGKAEAGGAILDIVVSNDMNKGGAMVNGQPDLEPGMGAQVWAVMSDGATMSAGVIGQDPHTDVWMPLPGDATSVLVTEEVSAGVAEPTGRVLAHVKL</sequence>
<keyword evidence="1" id="KW-0812">Transmembrane</keyword>
<dbReference type="GO" id="GO:0016989">
    <property type="term" value="F:sigma factor antagonist activity"/>
    <property type="evidence" value="ECO:0007669"/>
    <property type="project" value="TreeGrafter"/>
</dbReference>
<proteinExistence type="predicted"/>
<name>A0A0K1REU3_9CORY</name>
<keyword evidence="4" id="KW-1185">Reference proteome</keyword>
<dbReference type="GO" id="GO:0006417">
    <property type="term" value="P:regulation of translation"/>
    <property type="evidence" value="ECO:0007669"/>
    <property type="project" value="TreeGrafter"/>
</dbReference>
<evidence type="ECO:0000313" key="3">
    <source>
        <dbReference type="EMBL" id="AKV59934.1"/>
    </source>
</evidence>
<gene>
    <name evidence="3" type="ORF">AK829_08230</name>
</gene>
<accession>A0A0K1REU3</accession>
<feature type="domain" description="Anti-sigma K factor RskA C-terminal" evidence="2">
    <location>
        <begin position="72"/>
        <end position="211"/>
    </location>
</feature>
<evidence type="ECO:0000259" key="2">
    <source>
        <dbReference type="Pfam" id="PF10099"/>
    </source>
</evidence>
<protein>
    <recommendedName>
        <fullName evidence="2">Anti-sigma K factor RskA C-terminal domain-containing protein</fullName>
    </recommendedName>
</protein>
<evidence type="ECO:0000256" key="1">
    <source>
        <dbReference type="SAM" id="Phobius"/>
    </source>
</evidence>
<dbReference type="Pfam" id="PF10099">
    <property type="entry name" value="RskA_C"/>
    <property type="match status" value="1"/>
</dbReference>
<dbReference type="GO" id="GO:0005886">
    <property type="term" value="C:plasma membrane"/>
    <property type="evidence" value="ECO:0007669"/>
    <property type="project" value="InterPro"/>
</dbReference>
<dbReference type="KEGG" id="crie:AK829_08230"/>
<dbReference type="InterPro" id="IPR018764">
    <property type="entry name" value="RskA_C"/>
</dbReference>
<keyword evidence="1" id="KW-1133">Transmembrane helix</keyword>
<dbReference type="Proteomes" id="UP000060016">
    <property type="component" value="Chromosome"/>
</dbReference>
<dbReference type="STRING" id="156976.AK829_08230"/>
<keyword evidence="1" id="KW-0472">Membrane</keyword>
<dbReference type="InterPro" id="IPR051474">
    <property type="entry name" value="Anti-sigma-K/W_factor"/>
</dbReference>
<reference evidence="3 4" key="1">
    <citation type="submission" date="2015-08" db="EMBL/GenBank/DDBJ databases">
        <authorList>
            <person name="Babu N.S."/>
            <person name="Beckwith C.J."/>
            <person name="Beseler K.G."/>
            <person name="Brison A."/>
            <person name="Carone J.V."/>
            <person name="Caskin T.P."/>
            <person name="Diamond M."/>
            <person name="Durham M.E."/>
            <person name="Foxe J.M."/>
            <person name="Go M."/>
            <person name="Henderson B.A."/>
            <person name="Jones I.B."/>
            <person name="McGettigan J.A."/>
            <person name="Micheletti S.J."/>
            <person name="Nasrallah M.E."/>
            <person name="Ortiz D."/>
            <person name="Piller C.R."/>
            <person name="Privatt S.R."/>
            <person name="Schneider S.L."/>
            <person name="Sharp S."/>
            <person name="Smith T.C."/>
            <person name="Stanton J.D."/>
            <person name="Ullery H.E."/>
            <person name="Wilson R.J."/>
            <person name="Serrano M.G."/>
            <person name="Buck G."/>
            <person name="Lee V."/>
            <person name="Wang Y."/>
            <person name="Carvalho R."/>
            <person name="Voegtly L."/>
            <person name="Shi R."/>
            <person name="Duckworth R."/>
            <person name="Johnson A."/>
            <person name="Loviza R."/>
            <person name="Walstead R."/>
            <person name="Shah Z."/>
            <person name="Kiflezghi M."/>
            <person name="Wade K."/>
            <person name="Ball S.L."/>
            <person name="Bradley K.W."/>
            <person name="Asai D.J."/>
            <person name="Bowman C.A."/>
            <person name="Russell D.A."/>
            <person name="Pope W.H."/>
            <person name="Jacobs-Sera D."/>
            <person name="Hendrix R.W."/>
            <person name="Hatfull G.F."/>
        </authorList>
    </citation>
    <scope>NUCLEOTIDE SEQUENCE [LARGE SCALE GENOMIC DNA]</scope>
    <source>
        <strain evidence="3 4">PUDD_83A45</strain>
    </source>
</reference>
<feature type="transmembrane region" description="Helical" evidence="1">
    <location>
        <begin position="71"/>
        <end position="92"/>
    </location>
</feature>
<dbReference type="PATRIC" id="fig|156976.3.peg.1648"/>